<proteinExistence type="inferred from homology"/>
<evidence type="ECO:0000256" key="9">
    <source>
        <dbReference type="ARBA" id="ARBA00023235"/>
    </source>
</evidence>
<comment type="caution">
    <text evidence="14">The sequence shown here is derived from an EMBL/GenBank/DDBJ whole genome shotgun (WGS) entry which is preliminary data.</text>
</comment>
<evidence type="ECO:0000313" key="15">
    <source>
        <dbReference type="Proteomes" id="UP000034569"/>
    </source>
</evidence>
<evidence type="ECO:0000256" key="12">
    <source>
        <dbReference type="RuleBase" id="RU362085"/>
    </source>
</evidence>
<dbReference type="FunFam" id="1.10.860.10:FF:000001">
    <property type="entry name" value="Replicative DNA helicase"/>
    <property type="match status" value="1"/>
</dbReference>
<evidence type="ECO:0000256" key="4">
    <source>
        <dbReference type="ARBA" id="ARBA00022741"/>
    </source>
</evidence>
<keyword evidence="2 12" id="KW-0639">Primosome</keyword>
<name>A0A0G1RNZ0_9BACT</name>
<dbReference type="EMBL" id="LCLU01000009">
    <property type="protein sequence ID" value="KKU22600.1"/>
    <property type="molecule type" value="Genomic_DNA"/>
</dbReference>
<keyword evidence="3 12" id="KW-0235">DNA replication</keyword>
<dbReference type="GO" id="GO:0003677">
    <property type="term" value="F:DNA binding"/>
    <property type="evidence" value="ECO:0007669"/>
    <property type="project" value="UniProtKB-UniRule"/>
</dbReference>
<dbReference type="Pfam" id="PF00772">
    <property type="entry name" value="DnaB"/>
    <property type="match status" value="1"/>
</dbReference>
<evidence type="ECO:0000256" key="10">
    <source>
        <dbReference type="ARBA" id="ARBA00048954"/>
    </source>
</evidence>
<keyword evidence="4 12" id="KW-0547">Nucleotide-binding</keyword>
<dbReference type="Gene3D" id="1.10.860.10">
    <property type="entry name" value="DNAb Helicase, Chain A"/>
    <property type="match status" value="1"/>
</dbReference>
<dbReference type="PANTHER" id="PTHR30153:SF2">
    <property type="entry name" value="REPLICATIVE DNA HELICASE"/>
    <property type="match status" value="1"/>
</dbReference>
<dbReference type="GO" id="GO:0005829">
    <property type="term" value="C:cytosol"/>
    <property type="evidence" value="ECO:0007669"/>
    <property type="project" value="TreeGrafter"/>
</dbReference>
<dbReference type="EC" id="5.6.2.3" evidence="11 12"/>
<dbReference type="NCBIfam" id="NF004384">
    <property type="entry name" value="PRK05748.1"/>
    <property type="match status" value="1"/>
</dbReference>
<accession>A0A0G1RNZ0</accession>
<evidence type="ECO:0000313" key="14">
    <source>
        <dbReference type="EMBL" id="KKU22600.1"/>
    </source>
</evidence>
<gene>
    <name evidence="14" type="ORF">UX33_C0009G0024</name>
</gene>
<comment type="function">
    <text evidence="12">The main replicative DNA helicase, it participates in initiation and elongation during chromosome replication. Travels ahead of the DNA replisome, separating dsDNA into templates for DNA synthesis. A processive ATP-dependent 5'-3' DNA helicase it has DNA-dependent ATPase activity.</text>
</comment>
<evidence type="ECO:0000256" key="11">
    <source>
        <dbReference type="NCBIfam" id="TIGR00665"/>
    </source>
</evidence>
<protein>
    <recommendedName>
        <fullName evidence="11 12">Replicative DNA helicase</fullName>
        <ecNumber evidence="11 12">5.6.2.3</ecNumber>
    </recommendedName>
</protein>
<dbReference type="SUPFAM" id="SSF52540">
    <property type="entry name" value="P-loop containing nucleoside triphosphate hydrolases"/>
    <property type="match status" value="1"/>
</dbReference>
<comment type="catalytic activity">
    <reaction evidence="10 12">
        <text>ATP + H2O = ADP + phosphate + H(+)</text>
        <dbReference type="Rhea" id="RHEA:13065"/>
        <dbReference type="ChEBI" id="CHEBI:15377"/>
        <dbReference type="ChEBI" id="CHEBI:15378"/>
        <dbReference type="ChEBI" id="CHEBI:30616"/>
        <dbReference type="ChEBI" id="CHEBI:43474"/>
        <dbReference type="ChEBI" id="CHEBI:456216"/>
        <dbReference type="EC" id="5.6.2.3"/>
    </reaction>
</comment>
<reference evidence="14 15" key="1">
    <citation type="journal article" date="2015" name="Nature">
        <title>rRNA introns, odd ribosomes, and small enigmatic genomes across a large radiation of phyla.</title>
        <authorList>
            <person name="Brown C.T."/>
            <person name="Hug L.A."/>
            <person name="Thomas B.C."/>
            <person name="Sharon I."/>
            <person name="Castelle C.J."/>
            <person name="Singh A."/>
            <person name="Wilkins M.J."/>
            <person name="Williams K.H."/>
            <person name="Banfield J.F."/>
        </authorList>
    </citation>
    <scope>NUCLEOTIDE SEQUENCE [LARGE SCALE GENOMIC DNA]</scope>
</reference>
<dbReference type="GO" id="GO:0043139">
    <property type="term" value="F:5'-3' DNA helicase activity"/>
    <property type="evidence" value="ECO:0007669"/>
    <property type="project" value="UniProtKB-EC"/>
</dbReference>
<keyword evidence="5 12" id="KW-0378">Hydrolase</keyword>
<keyword evidence="9" id="KW-0413">Isomerase</keyword>
<dbReference type="AlphaFoldDB" id="A0A0G1RNZ0"/>
<dbReference type="PANTHER" id="PTHR30153">
    <property type="entry name" value="REPLICATIVE DNA HELICASE DNAB"/>
    <property type="match status" value="1"/>
</dbReference>
<dbReference type="GO" id="GO:0016887">
    <property type="term" value="F:ATP hydrolysis activity"/>
    <property type="evidence" value="ECO:0007669"/>
    <property type="project" value="RHEA"/>
</dbReference>
<sequence>MPYQKTRKISPLPDRLPPQNIEAEQSVLGALMLDKDAIIKVADIVKPEDFYRKSHETIFRAMFELYEKQEPIDVLSLSNRLKEKEELENVGGLSYLTSLVNAVPTAAHIAHYANIVKEKKILRDLISASYDIARLGYQESDDVENLLDEVEQKIFSISQQSVQKNFFHIKPLVEKVGERTMLLSEGGGKIMRGVPTGFTSLDNKLSGLQKSDLIVLAARPSLGKTSLALDIARHVAVKEKIPVGIFSLEMSSDQLSDRFVAAHSAVDLWKIRTGMNLKKTEDRDGDSDIKRIIDAINAISEAPIFIDDTPSPDIIQMRTMARRLQSQHGLGLIIVDYLQLMRGRGRTDNRVEIVSEISRSLKGLARELSVPVLALSQLSRATEMRGDQPPRLSDLRESGSIEQDADVVLFIYRPDKAKKSEFDDDNGATPKYAEIHIAKHRNGPTGKIELTFQEHLASFKEVDKRFTEEQW</sequence>
<evidence type="ECO:0000256" key="7">
    <source>
        <dbReference type="ARBA" id="ARBA00022840"/>
    </source>
</evidence>
<dbReference type="InterPro" id="IPR016136">
    <property type="entry name" value="DNA_helicase_N/primase_C"/>
</dbReference>
<dbReference type="PROSITE" id="PS51199">
    <property type="entry name" value="SF4_HELICASE"/>
    <property type="match status" value="1"/>
</dbReference>
<dbReference type="SUPFAM" id="SSF48024">
    <property type="entry name" value="N-terminal domain of DnaB helicase"/>
    <property type="match status" value="1"/>
</dbReference>
<dbReference type="GO" id="GO:1990077">
    <property type="term" value="C:primosome complex"/>
    <property type="evidence" value="ECO:0007669"/>
    <property type="project" value="UniProtKB-UniRule"/>
</dbReference>
<evidence type="ECO:0000256" key="1">
    <source>
        <dbReference type="ARBA" id="ARBA00008428"/>
    </source>
</evidence>
<dbReference type="InterPro" id="IPR007693">
    <property type="entry name" value="DNA_helicase_DnaB-like_N"/>
</dbReference>
<dbReference type="Pfam" id="PF03796">
    <property type="entry name" value="DnaB_C"/>
    <property type="match status" value="1"/>
</dbReference>
<evidence type="ECO:0000256" key="5">
    <source>
        <dbReference type="ARBA" id="ARBA00022801"/>
    </source>
</evidence>
<dbReference type="SMART" id="SM00382">
    <property type="entry name" value="AAA"/>
    <property type="match status" value="1"/>
</dbReference>
<dbReference type="InterPro" id="IPR036185">
    <property type="entry name" value="DNA_heli_DnaB-like_N_sf"/>
</dbReference>
<dbReference type="InterPro" id="IPR007694">
    <property type="entry name" value="DNA_helicase_DnaB-like_C"/>
</dbReference>
<dbReference type="CDD" id="cd00984">
    <property type="entry name" value="DnaB_C"/>
    <property type="match status" value="1"/>
</dbReference>
<evidence type="ECO:0000256" key="2">
    <source>
        <dbReference type="ARBA" id="ARBA00022515"/>
    </source>
</evidence>
<dbReference type="Proteomes" id="UP000034569">
    <property type="component" value="Unassembled WGS sequence"/>
</dbReference>
<dbReference type="GO" id="GO:0005524">
    <property type="term" value="F:ATP binding"/>
    <property type="evidence" value="ECO:0007669"/>
    <property type="project" value="UniProtKB-UniRule"/>
</dbReference>
<dbReference type="InterPro" id="IPR003593">
    <property type="entry name" value="AAA+_ATPase"/>
</dbReference>
<evidence type="ECO:0000256" key="6">
    <source>
        <dbReference type="ARBA" id="ARBA00022806"/>
    </source>
</evidence>
<keyword evidence="7 12" id="KW-0067">ATP-binding</keyword>
<organism evidence="14 15">
    <name type="scientific">Candidatus Azambacteria bacterium GW2011_GWC1_46_13</name>
    <dbReference type="NCBI Taxonomy" id="1618619"/>
    <lineage>
        <taxon>Bacteria</taxon>
        <taxon>Candidatus Azamiibacteriota</taxon>
    </lineage>
</organism>
<evidence type="ECO:0000256" key="3">
    <source>
        <dbReference type="ARBA" id="ARBA00022705"/>
    </source>
</evidence>
<keyword evidence="8 12" id="KW-0238">DNA-binding</keyword>
<dbReference type="InterPro" id="IPR027417">
    <property type="entry name" value="P-loop_NTPase"/>
</dbReference>
<dbReference type="Gene3D" id="3.40.50.300">
    <property type="entry name" value="P-loop containing nucleotide triphosphate hydrolases"/>
    <property type="match status" value="1"/>
</dbReference>
<evidence type="ECO:0000259" key="13">
    <source>
        <dbReference type="PROSITE" id="PS51199"/>
    </source>
</evidence>
<feature type="domain" description="SF4 helicase" evidence="13">
    <location>
        <begin position="187"/>
        <end position="466"/>
    </location>
</feature>
<dbReference type="PATRIC" id="fig|1618619.3.peg.243"/>
<dbReference type="InterPro" id="IPR007692">
    <property type="entry name" value="DNA_helicase_DnaB"/>
</dbReference>
<evidence type="ECO:0000256" key="8">
    <source>
        <dbReference type="ARBA" id="ARBA00023125"/>
    </source>
</evidence>
<comment type="similarity">
    <text evidence="1 12">Belongs to the helicase family. DnaB subfamily.</text>
</comment>
<dbReference type="GO" id="GO:0006269">
    <property type="term" value="P:DNA replication, synthesis of primer"/>
    <property type="evidence" value="ECO:0007669"/>
    <property type="project" value="UniProtKB-UniRule"/>
</dbReference>
<dbReference type="NCBIfam" id="TIGR00665">
    <property type="entry name" value="DnaB"/>
    <property type="match status" value="1"/>
</dbReference>
<keyword evidence="6 12" id="KW-0347">Helicase</keyword>